<protein>
    <submittedName>
        <fullName evidence="1">Uncharacterized protein</fullName>
    </submittedName>
</protein>
<dbReference type="Proteomes" id="UP000033632">
    <property type="component" value="Unassembled WGS sequence"/>
</dbReference>
<evidence type="ECO:0000313" key="2">
    <source>
        <dbReference type="Proteomes" id="UP000033632"/>
    </source>
</evidence>
<gene>
    <name evidence="1" type="ORF">VE25_16965</name>
</gene>
<accession>A0A0F5FP95</accession>
<organism evidence="1 2">
    <name type="scientific">Devosia geojensis</name>
    <dbReference type="NCBI Taxonomy" id="443610"/>
    <lineage>
        <taxon>Bacteria</taxon>
        <taxon>Pseudomonadati</taxon>
        <taxon>Pseudomonadota</taxon>
        <taxon>Alphaproteobacteria</taxon>
        <taxon>Hyphomicrobiales</taxon>
        <taxon>Devosiaceae</taxon>
        <taxon>Devosia</taxon>
    </lineage>
</organism>
<dbReference type="RefSeq" id="WP_046109845.1">
    <property type="nucleotide sequence ID" value="NZ_JZEX01000142.1"/>
</dbReference>
<comment type="caution">
    <text evidence="1">The sequence shown here is derived from an EMBL/GenBank/DDBJ whole genome shotgun (WGS) entry which is preliminary data.</text>
</comment>
<keyword evidence="2" id="KW-1185">Reference proteome</keyword>
<name>A0A0F5FP95_9HYPH</name>
<dbReference type="EMBL" id="JZEX01000142">
    <property type="protein sequence ID" value="KKB10633.1"/>
    <property type="molecule type" value="Genomic_DNA"/>
</dbReference>
<proteinExistence type="predicted"/>
<dbReference type="AlphaFoldDB" id="A0A0F5FP95"/>
<dbReference type="PATRIC" id="fig|443610.3.peg.1689"/>
<reference evidence="1 2" key="1">
    <citation type="submission" date="2015-03" db="EMBL/GenBank/DDBJ databases">
        <authorList>
            <person name="Hassan Y.I."/>
            <person name="Lepp D."/>
            <person name="Li X.-Z."/>
            <person name="Zhou T."/>
        </authorList>
    </citation>
    <scope>NUCLEOTIDE SEQUENCE [LARGE SCALE GENOMIC DNA]</scope>
    <source>
        <strain evidence="1 2">BD-c194</strain>
    </source>
</reference>
<dbReference type="OrthoDB" id="8420553at2"/>
<dbReference type="STRING" id="443610.VE25_16965"/>
<sequence length="154" mass="17606">MVEELGQNEARAAKAAAGKPDWPLIRRDYEESDLTLDEIAARHGVKKGQISYRARVEDWKPRFLRELDSSMFARRLLAILGQQIVKIEKQMKSRIRNGQEVDGKDVALLNTMARTLDKLIELDARTKGNKAKKTPQAENLRAQLAQRITELARR</sequence>
<evidence type="ECO:0000313" key="1">
    <source>
        <dbReference type="EMBL" id="KKB10633.1"/>
    </source>
</evidence>